<dbReference type="InterPro" id="IPR035985">
    <property type="entry name" value="Ubiquitin-activating_enz"/>
</dbReference>
<dbReference type="GO" id="GO:0005096">
    <property type="term" value="F:GTPase activator activity"/>
    <property type="evidence" value="ECO:0007669"/>
    <property type="project" value="UniProtKB-KW"/>
</dbReference>
<evidence type="ECO:0000256" key="7">
    <source>
        <dbReference type="ARBA" id="ARBA00056716"/>
    </source>
</evidence>
<evidence type="ECO:0000256" key="9">
    <source>
        <dbReference type="ARBA" id="ARBA00066150"/>
    </source>
</evidence>
<dbReference type="Pfam" id="PF16190">
    <property type="entry name" value="E1_FCCH"/>
    <property type="match status" value="1"/>
</dbReference>
<dbReference type="GeneID" id="67026734"/>
<dbReference type="Gene3D" id="3.40.50.12550">
    <property type="entry name" value="Ubiquitin-activating enzyme E1, inactive adenylation domain, subdomain 2"/>
    <property type="match status" value="1"/>
</dbReference>
<comment type="similarity">
    <text evidence="8">Belongs to the RANBP1 family.</text>
</comment>
<evidence type="ECO:0000256" key="10">
    <source>
        <dbReference type="ARBA" id="ARBA00067380"/>
    </source>
</evidence>
<dbReference type="EMBL" id="CP059658">
    <property type="protein sequence ID" value="QRW16453.1"/>
    <property type="molecule type" value="Genomic_DNA"/>
</dbReference>
<dbReference type="InterPro" id="IPR045256">
    <property type="entry name" value="RanBP1_RanBD"/>
</dbReference>
<feature type="compositionally biased region" description="Basic and acidic residues" evidence="12">
    <location>
        <begin position="221"/>
        <end position="231"/>
    </location>
</feature>
<comment type="similarity">
    <text evidence="2">Belongs to the ubiquitin-activating E1 family.</text>
</comment>
<evidence type="ECO:0000256" key="12">
    <source>
        <dbReference type="SAM" id="MobiDB-lite"/>
    </source>
</evidence>
<keyword evidence="4" id="KW-0597">Phosphoprotein</keyword>
<comment type="pathway">
    <text evidence="1">Protein modification; protein ubiquitination.</text>
</comment>
<dbReference type="Pfam" id="PF00638">
    <property type="entry name" value="Ran_BP1"/>
    <property type="match status" value="1"/>
</dbReference>
<dbReference type="InterPro" id="IPR032420">
    <property type="entry name" value="E1_4HB"/>
</dbReference>
<reference evidence="14" key="1">
    <citation type="submission" date="2020-05" db="EMBL/GenBank/DDBJ databases">
        <title>Evolutionary and genomic comparisons of hybrid uninucleate and nonhybrid Rhizoctonia fungi.</title>
        <authorList>
            <person name="Li C."/>
            <person name="Chen X."/>
        </authorList>
    </citation>
    <scope>NUCLEOTIDE SEQUENCE</scope>
    <source>
        <strain evidence="14">AG-1 IA</strain>
    </source>
</reference>
<dbReference type="GO" id="GO:0008641">
    <property type="term" value="F:ubiquitin-like modifier activating enzyme activity"/>
    <property type="evidence" value="ECO:0007669"/>
    <property type="project" value="InterPro"/>
</dbReference>
<dbReference type="InterPro" id="IPR045255">
    <property type="entry name" value="RanBP1-like"/>
</dbReference>
<gene>
    <name evidence="14" type="ORF">RhiXN_04454</name>
</gene>
<dbReference type="FunFam" id="2.40.30.180:FF:000001">
    <property type="entry name" value="ubiquitin-like modifier-activating enzyme 1"/>
    <property type="match status" value="1"/>
</dbReference>
<organism evidence="14 15">
    <name type="scientific">Rhizoctonia solani</name>
    <dbReference type="NCBI Taxonomy" id="456999"/>
    <lineage>
        <taxon>Eukaryota</taxon>
        <taxon>Fungi</taxon>
        <taxon>Dikarya</taxon>
        <taxon>Basidiomycota</taxon>
        <taxon>Agaricomycotina</taxon>
        <taxon>Agaricomycetes</taxon>
        <taxon>Cantharellales</taxon>
        <taxon>Ceratobasidiaceae</taxon>
        <taxon>Rhizoctonia</taxon>
    </lineage>
</organism>
<dbReference type="InterPro" id="IPR042302">
    <property type="entry name" value="E1_FCCH_sf"/>
</dbReference>
<dbReference type="InterPro" id="IPR000594">
    <property type="entry name" value="ThiF_NAD_FAD-bd"/>
</dbReference>
<feature type="compositionally biased region" description="Basic and acidic residues" evidence="12">
    <location>
        <begin position="7"/>
        <end position="27"/>
    </location>
</feature>
<evidence type="ECO:0000256" key="5">
    <source>
        <dbReference type="ARBA" id="ARBA00022598"/>
    </source>
</evidence>
<name>A0A8H8STV5_9AGAM</name>
<dbReference type="PRINTS" id="PR01849">
    <property type="entry name" value="UBIQUITINACT"/>
</dbReference>
<evidence type="ECO:0000313" key="15">
    <source>
        <dbReference type="Proteomes" id="UP000650533"/>
    </source>
</evidence>
<feature type="region of interest" description="Disordered" evidence="12">
    <location>
        <begin position="1"/>
        <end position="27"/>
    </location>
</feature>
<dbReference type="Pfam" id="PF00899">
    <property type="entry name" value="ThiF"/>
    <property type="match status" value="1"/>
</dbReference>
<feature type="compositionally biased region" description="Basic and acidic residues" evidence="12">
    <location>
        <begin position="199"/>
        <end position="212"/>
    </location>
</feature>
<evidence type="ECO:0000256" key="8">
    <source>
        <dbReference type="ARBA" id="ARBA00061276"/>
    </source>
</evidence>
<dbReference type="GO" id="GO:0005643">
    <property type="term" value="C:nuclear pore"/>
    <property type="evidence" value="ECO:0007669"/>
    <property type="project" value="TreeGrafter"/>
</dbReference>
<keyword evidence="6" id="KW-0007">Acetylation</keyword>
<sequence>MSLSSIQKEETGGNYEPVHRLTEQVETKTHEETRMSCLTLFRFETTISEWKERGTGDVRLLQHKVTKKVRVLMRRDKTLKICANHCIALVTTDMKLQPNVGSDRSWVWKVAADISDGEPTAETLAIRFANKDIADEYKKAFEDAQAAIANLTSADPDEPPAAAPEPEADAPDAPAAGEDPLRFPSPYRSSGYWGGRRAGPREHRAGDGRTGKGWESAEAETESKEEEKAPVAEERKINSLLDNFFSPILNETYAASNVLIVGVKGLGVEIAKNIVLAGVKSVTLFDPEPVQVQDLGTQVRRFKDLIARRLTHTIIINIPWQFFLRESDVDLGGSPGQEITVDLIKGFQAVILTDVPLSKQLEINDWTHENGVHFISAETRGLFGFSAFNDFGPKFTCIDATGEQPLTGMVVEISKDKDGIVTCLDETRHGLEDGNFVTFSEVKGLEELNDCEPLKVTVKGPYTFSIGQNAQDIEFKSLRESLKSPEFFITDFAKFDRPATLHAGFQALSAFKEKHGHLPKPRNPADAEAVLALAKEIAGSDAEDLNTKVIQELAYQATGDIRRLTP</sequence>
<dbReference type="InterPro" id="IPR011993">
    <property type="entry name" value="PH-like_dom_sf"/>
</dbReference>
<feature type="region of interest" description="Disordered" evidence="12">
    <location>
        <begin position="153"/>
        <end position="231"/>
    </location>
</feature>
<dbReference type="InterPro" id="IPR032418">
    <property type="entry name" value="E1_FCCH"/>
</dbReference>
<protein>
    <recommendedName>
        <fullName evidence="10">Ran-specific GTPase-activating protein</fullName>
    </recommendedName>
    <alternativeName>
        <fullName evidence="11">Ran-binding protein 1</fullName>
    </alternativeName>
</protein>
<dbReference type="RefSeq" id="XP_043176690.1">
    <property type="nucleotide sequence ID" value="XM_043324271.1"/>
</dbReference>
<dbReference type="SUPFAM" id="SSF50729">
    <property type="entry name" value="PH domain-like"/>
    <property type="match status" value="1"/>
</dbReference>
<dbReference type="FunFam" id="2.30.29.30:FF:000824">
    <property type="entry name" value="Ran-specific GTPase-activating protein"/>
    <property type="match status" value="1"/>
</dbReference>
<dbReference type="PANTHER" id="PTHR23138:SF87">
    <property type="entry name" value="E3 SUMO-PROTEIN LIGASE RANBP2"/>
    <property type="match status" value="1"/>
</dbReference>
<evidence type="ECO:0000256" key="6">
    <source>
        <dbReference type="ARBA" id="ARBA00022990"/>
    </source>
</evidence>
<evidence type="ECO:0000256" key="1">
    <source>
        <dbReference type="ARBA" id="ARBA00004906"/>
    </source>
</evidence>
<dbReference type="GO" id="GO:0005737">
    <property type="term" value="C:cytoplasm"/>
    <property type="evidence" value="ECO:0007669"/>
    <property type="project" value="TreeGrafter"/>
</dbReference>
<dbReference type="KEGG" id="rsx:RhiXN_04454"/>
<dbReference type="CDD" id="cd13179">
    <property type="entry name" value="RanBD_RanBP1"/>
    <property type="match status" value="1"/>
</dbReference>
<accession>A0A8H8STV5</accession>
<keyword evidence="5" id="KW-0436">Ligase</keyword>
<evidence type="ECO:0000313" key="14">
    <source>
        <dbReference type="EMBL" id="QRW16453.1"/>
    </source>
</evidence>
<dbReference type="Gene3D" id="2.40.30.180">
    <property type="entry name" value="Ubiquitin-activating enzyme E1, FCCH domain"/>
    <property type="match status" value="1"/>
</dbReference>
<dbReference type="AlphaFoldDB" id="A0A8H8STV5"/>
<dbReference type="InterPro" id="IPR000156">
    <property type="entry name" value="Ran_bind_dom"/>
</dbReference>
<proteinExistence type="inferred from homology"/>
<dbReference type="InterPro" id="IPR000011">
    <property type="entry name" value="UBQ/SUMO-activ_enz_E1-like"/>
</dbReference>
<evidence type="ECO:0000256" key="11">
    <source>
        <dbReference type="ARBA" id="ARBA00081162"/>
    </source>
</evidence>
<evidence type="ECO:0000259" key="13">
    <source>
        <dbReference type="SMART" id="SM00160"/>
    </source>
</evidence>
<dbReference type="GO" id="GO:0006913">
    <property type="term" value="P:nucleocytoplasmic transport"/>
    <property type="evidence" value="ECO:0007669"/>
    <property type="project" value="InterPro"/>
</dbReference>
<comment type="subunit">
    <text evidence="9">Interacts with RAN (via C-terminus of GTP-bound form) but not with GDP-bound RAN. Identified in a complex composed of RAN, RANGAP1 and RANBP1. Identified in a complex that contains TNPO1, RAN and RANBP1. Identified in a complex that contains CSE1L, KPNA2, RAN and RANBP1. Identified in a complex with nucleotide-free RAN and RCC1.</text>
</comment>
<dbReference type="SMART" id="SM00160">
    <property type="entry name" value="RanBD"/>
    <property type="match status" value="1"/>
</dbReference>
<dbReference type="SUPFAM" id="SSF69572">
    <property type="entry name" value="Activating enzymes of the ubiquitin-like proteins"/>
    <property type="match status" value="1"/>
</dbReference>
<dbReference type="Proteomes" id="UP000650533">
    <property type="component" value="Chromosome 1"/>
</dbReference>
<dbReference type="Pfam" id="PF16191">
    <property type="entry name" value="E1_4HB"/>
    <property type="match status" value="1"/>
</dbReference>
<evidence type="ECO:0000256" key="3">
    <source>
        <dbReference type="ARBA" id="ARBA00022468"/>
    </source>
</evidence>
<evidence type="ECO:0000256" key="2">
    <source>
        <dbReference type="ARBA" id="ARBA00005673"/>
    </source>
</evidence>
<dbReference type="PANTHER" id="PTHR23138">
    <property type="entry name" value="RAN BINDING PROTEIN"/>
    <property type="match status" value="1"/>
</dbReference>
<evidence type="ECO:0000256" key="4">
    <source>
        <dbReference type="ARBA" id="ARBA00022553"/>
    </source>
</evidence>
<keyword evidence="3" id="KW-0343">GTPase activation</keyword>
<feature type="domain" description="RanBD1" evidence="13">
    <location>
        <begin position="15"/>
        <end position="144"/>
    </location>
</feature>
<comment type="function">
    <text evidence="7">Plays a role in RAN-dependent nucleocytoplasmic transport. Alleviates the TNPO1-dependent inhibition of RAN GTPase activity and mediates the dissociation of RAN from proteins involved in transport into the nucleus. Induces a conformation change in the complex formed by XPO1 and RAN that triggers the release of the nuclear export signal of cargo proteins. Promotes the disassembly of the complex formed by RAN and importin beta. Promotes dissociation of RAN from a complex with KPNA2 and CSE1L. Required for normal mitotic spindle assembly and normal progress through mitosis via its effect on RAN. Does not increase the RAN GTPase activity by itself, but increases GTP hydrolysis mediated by RANGAP1. Inhibits RCC1-dependent exchange of RAN-bound GDP by GTP.</text>
</comment>
<dbReference type="Gene3D" id="3.50.50.80">
    <property type="entry name" value="Ubiquitin-activating enzyme E1, inactive adenylation domain, subdomain 1"/>
    <property type="match status" value="1"/>
</dbReference>
<dbReference type="Gene3D" id="2.30.29.30">
    <property type="entry name" value="Pleckstrin-homology domain (PH domain)/Phosphotyrosine-binding domain (PTB)"/>
    <property type="match status" value="1"/>
</dbReference>
<dbReference type="InterPro" id="IPR042449">
    <property type="entry name" value="Ub-E1_IAD_1"/>
</dbReference>